<sequence length="69" mass="7527">SSYLITTLEVSGEGLNDSTHFSIIDDLKGVFYLDGRELRALSPDKLNGQCFMEVTVQAAEDGNETSKSI</sequence>
<dbReference type="EMBL" id="HACG01013823">
    <property type="protein sequence ID" value="CEK60688.1"/>
    <property type="molecule type" value="Transcribed_RNA"/>
</dbReference>
<feature type="non-terminal residue" evidence="1">
    <location>
        <position position="69"/>
    </location>
</feature>
<organism evidence="1">
    <name type="scientific">Arion vulgaris</name>
    <dbReference type="NCBI Taxonomy" id="1028688"/>
    <lineage>
        <taxon>Eukaryota</taxon>
        <taxon>Metazoa</taxon>
        <taxon>Spiralia</taxon>
        <taxon>Lophotrochozoa</taxon>
        <taxon>Mollusca</taxon>
        <taxon>Gastropoda</taxon>
        <taxon>Heterobranchia</taxon>
        <taxon>Euthyneura</taxon>
        <taxon>Panpulmonata</taxon>
        <taxon>Eupulmonata</taxon>
        <taxon>Stylommatophora</taxon>
        <taxon>Helicina</taxon>
        <taxon>Arionoidea</taxon>
        <taxon>Arionidae</taxon>
        <taxon>Arion</taxon>
    </lineage>
</organism>
<gene>
    <name evidence="1" type="primary">ORF40103</name>
</gene>
<feature type="non-terminal residue" evidence="1">
    <location>
        <position position="1"/>
    </location>
</feature>
<dbReference type="AlphaFoldDB" id="A0A0B6YWT5"/>
<evidence type="ECO:0008006" key="2">
    <source>
        <dbReference type="Google" id="ProtNLM"/>
    </source>
</evidence>
<name>A0A0B6YWT5_9EUPU</name>
<evidence type="ECO:0000313" key="1">
    <source>
        <dbReference type="EMBL" id="CEK60688.1"/>
    </source>
</evidence>
<accession>A0A0B6YWT5</accession>
<reference evidence="1" key="1">
    <citation type="submission" date="2014-12" db="EMBL/GenBank/DDBJ databases">
        <title>Insight into the proteome of Arion vulgaris.</title>
        <authorList>
            <person name="Aradska J."/>
            <person name="Bulat T."/>
            <person name="Smidak R."/>
            <person name="Sarate P."/>
            <person name="Gangsoo J."/>
            <person name="Sialana F."/>
            <person name="Bilban M."/>
            <person name="Lubec G."/>
        </authorList>
    </citation>
    <scope>NUCLEOTIDE SEQUENCE</scope>
    <source>
        <tissue evidence="1">Skin</tissue>
    </source>
</reference>
<proteinExistence type="predicted"/>
<protein>
    <recommendedName>
        <fullName evidence="2">Cadherin domain-containing protein</fullName>
    </recommendedName>
</protein>